<feature type="region of interest" description="Disordered" evidence="1">
    <location>
        <begin position="335"/>
        <end position="372"/>
    </location>
</feature>
<organism evidence="2 3">
    <name type="scientific">Raphidocelis subcapitata</name>
    <dbReference type="NCBI Taxonomy" id="307507"/>
    <lineage>
        <taxon>Eukaryota</taxon>
        <taxon>Viridiplantae</taxon>
        <taxon>Chlorophyta</taxon>
        <taxon>core chlorophytes</taxon>
        <taxon>Chlorophyceae</taxon>
        <taxon>CS clade</taxon>
        <taxon>Sphaeropleales</taxon>
        <taxon>Selenastraceae</taxon>
        <taxon>Raphidocelis</taxon>
    </lineage>
</organism>
<comment type="caution">
    <text evidence="2">The sequence shown here is derived from an EMBL/GenBank/DDBJ whole genome shotgun (WGS) entry which is preliminary data.</text>
</comment>
<sequence>MRSPSVAKLAEQHGGEAGTAGVAGCCAVPAHTTHDAGAAPQAASAAAPAAPGKQDRPVGMTPVEAAAVGMAAPPPTPGGGRPPLQPAAAKRPQPSLLLAADGPGQQSGRPAADGDESVRQPSTPAETERCAPPQAGSGASSPASASASASGSASGAEQSAAAGGRAASPDAAALSSPSSAAPRGGGAAARAAPRPAMARAPHLQPSPRPAAHAARGTPNPVSAGIVGTFFPVERPRPPPAGDQVNFAQRIMEICFAGATQWPMNLKLQFVVDGAARGAAVEVTVGRSICKSQVSGSRQVIYYVRNPALLRLARSFDARTVGYRLAGPTTLEWHLSTAPTPPAPAAAAKAPVGRRKSASGGGGKGSGGGGGGGGGGGDWLAAAGAAQLSQQVALLQQLGGALGLGFGGAGAGGDGGDDLQQQLSCAPPALLTQLQQWLSQPQLLAGAAGGASPAALAAAIAAAAAAAAACGPDPSTLRTKRRKQTHPLRAPFYGLQQPGVAAVCHVLPCLAAARQYGDAGCSGSGSGSGSDGERGRQAGG</sequence>
<feature type="region of interest" description="Disordered" evidence="1">
    <location>
        <begin position="519"/>
        <end position="539"/>
    </location>
</feature>
<evidence type="ECO:0000256" key="1">
    <source>
        <dbReference type="SAM" id="MobiDB-lite"/>
    </source>
</evidence>
<dbReference type="OrthoDB" id="10558191at2759"/>
<feature type="region of interest" description="Disordered" evidence="1">
    <location>
        <begin position="1"/>
        <end position="220"/>
    </location>
</feature>
<dbReference type="Proteomes" id="UP000247498">
    <property type="component" value="Unassembled WGS sequence"/>
</dbReference>
<keyword evidence="3" id="KW-1185">Reference proteome</keyword>
<evidence type="ECO:0000313" key="2">
    <source>
        <dbReference type="EMBL" id="GBF91600.1"/>
    </source>
</evidence>
<feature type="compositionally biased region" description="Gly residues" evidence="1">
    <location>
        <begin position="519"/>
        <end position="529"/>
    </location>
</feature>
<feature type="compositionally biased region" description="Low complexity" evidence="1">
    <location>
        <begin position="19"/>
        <end position="51"/>
    </location>
</feature>
<proteinExistence type="predicted"/>
<name>A0A2V0P189_9CHLO</name>
<dbReference type="InParanoid" id="A0A2V0P189"/>
<feature type="compositionally biased region" description="Gly residues" evidence="1">
    <location>
        <begin position="358"/>
        <end position="372"/>
    </location>
</feature>
<reference evidence="2 3" key="1">
    <citation type="journal article" date="2018" name="Sci. Rep.">
        <title>Raphidocelis subcapitata (=Pseudokirchneriella subcapitata) provides an insight into genome evolution and environmental adaptations in the Sphaeropleales.</title>
        <authorList>
            <person name="Suzuki S."/>
            <person name="Yamaguchi H."/>
            <person name="Nakajima N."/>
            <person name="Kawachi M."/>
        </authorList>
    </citation>
    <scope>NUCLEOTIDE SEQUENCE [LARGE SCALE GENOMIC DNA]</scope>
    <source>
        <strain evidence="2 3">NIES-35</strain>
    </source>
</reference>
<feature type="compositionally biased region" description="Basic and acidic residues" evidence="1">
    <location>
        <begin position="530"/>
        <end position="539"/>
    </location>
</feature>
<dbReference type="EMBL" id="BDRX01000025">
    <property type="protein sequence ID" value="GBF91600.1"/>
    <property type="molecule type" value="Genomic_DNA"/>
</dbReference>
<accession>A0A2V0P189</accession>
<dbReference type="AlphaFoldDB" id="A0A2V0P189"/>
<evidence type="ECO:0000313" key="3">
    <source>
        <dbReference type="Proteomes" id="UP000247498"/>
    </source>
</evidence>
<feature type="compositionally biased region" description="Low complexity" evidence="1">
    <location>
        <begin position="131"/>
        <end position="201"/>
    </location>
</feature>
<protein>
    <submittedName>
        <fullName evidence="2">Uncharacterized protein</fullName>
    </submittedName>
</protein>
<gene>
    <name evidence="2" type="ORF">Rsub_04340</name>
</gene>